<feature type="transmembrane region" description="Helical" evidence="1">
    <location>
        <begin position="63"/>
        <end position="85"/>
    </location>
</feature>
<proteinExistence type="predicted"/>
<name>A0A235F555_9BACL</name>
<dbReference type="EMBL" id="NOII01000060">
    <property type="protein sequence ID" value="OYD56057.1"/>
    <property type="molecule type" value="Genomic_DNA"/>
</dbReference>
<keyword evidence="1" id="KW-1133">Transmembrane helix</keyword>
<sequence length="94" mass="11136">MKSNLIQGIIFSFLIHILFAAGWYLNLYSKLKVNKENDYDLQNTYSFGYLYFGPFQDNVKLDAAFATSISFVFMLFLFIIVKHCVMKWIRFKPK</sequence>
<accession>A0A235F555</accession>
<evidence type="ECO:0000256" key="1">
    <source>
        <dbReference type="SAM" id="Phobius"/>
    </source>
</evidence>
<dbReference type="RefSeq" id="WP_094254169.1">
    <property type="nucleotide sequence ID" value="NZ_JBHLXL010000001.1"/>
</dbReference>
<evidence type="ECO:0000313" key="3">
    <source>
        <dbReference type="Proteomes" id="UP000215059"/>
    </source>
</evidence>
<keyword evidence="3" id="KW-1185">Reference proteome</keyword>
<keyword evidence="1" id="KW-0812">Transmembrane</keyword>
<comment type="caution">
    <text evidence="2">The sequence shown here is derived from an EMBL/GenBank/DDBJ whole genome shotgun (WGS) entry which is preliminary data.</text>
</comment>
<dbReference type="AlphaFoldDB" id="A0A235F555"/>
<keyword evidence="1" id="KW-0472">Membrane</keyword>
<evidence type="ECO:0000313" key="2">
    <source>
        <dbReference type="EMBL" id="OYD56057.1"/>
    </source>
</evidence>
<feature type="transmembrane region" description="Helical" evidence="1">
    <location>
        <begin position="5"/>
        <end position="25"/>
    </location>
</feature>
<reference evidence="2 3" key="1">
    <citation type="submission" date="2017-07" db="EMBL/GenBank/DDBJ databases">
        <title>Fictibacillus sp. nov. GDSW-R2A3 Genome sequencing and assembly.</title>
        <authorList>
            <person name="Mayilraj S."/>
        </authorList>
    </citation>
    <scope>NUCLEOTIDE SEQUENCE [LARGE SCALE GENOMIC DNA]</scope>
    <source>
        <strain evidence="2 3">GDSW-R2A3</strain>
    </source>
</reference>
<organism evidence="2 3">
    <name type="scientific">Fictibacillus aquaticus</name>
    <dbReference type="NCBI Taxonomy" id="2021314"/>
    <lineage>
        <taxon>Bacteria</taxon>
        <taxon>Bacillati</taxon>
        <taxon>Bacillota</taxon>
        <taxon>Bacilli</taxon>
        <taxon>Bacillales</taxon>
        <taxon>Fictibacillaceae</taxon>
        <taxon>Fictibacillus</taxon>
    </lineage>
</organism>
<protein>
    <submittedName>
        <fullName evidence="2">Uncharacterized protein</fullName>
    </submittedName>
</protein>
<dbReference type="Proteomes" id="UP000215059">
    <property type="component" value="Unassembled WGS sequence"/>
</dbReference>
<gene>
    <name evidence="2" type="ORF">CGZ90_19545</name>
</gene>